<dbReference type="GO" id="GO:0006401">
    <property type="term" value="P:RNA catabolic process"/>
    <property type="evidence" value="ECO:0007669"/>
    <property type="project" value="InterPro"/>
</dbReference>
<sequence length="196" mass="22345">MIVRPARQRLKKQNKTTATGCVHNASRVDDPSDIRDPFRSVSRSRFANMSLVFKKRDGRRPLDEQTVVQARQSLHLLPCKIHPRSPDSDKQTFSAPVDRYFRPYTDATADEENGALWHASLRGKPLTGVELNMPDGYVGILCSSKVEPDNFEATVKVTADDEVTRQLMYWNWDRVPTREDPLLAAFDWVRVSEAMA</sequence>
<dbReference type="GO" id="GO:0032299">
    <property type="term" value="C:ribonuclease H2 complex"/>
    <property type="evidence" value="ECO:0007669"/>
    <property type="project" value="InterPro"/>
</dbReference>
<dbReference type="GeneID" id="112692238"/>
<evidence type="ECO:0000313" key="2">
    <source>
        <dbReference type="Proteomes" id="UP000694846"/>
    </source>
</evidence>
<reference evidence="1" key="1">
    <citation type="submission" date="2018-04" db="EMBL/GenBank/DDBJ databases">
        <title>Transcriptome assembly of Sipha flava.</title>
        <authorList>
            <person name="Scully E.D."/>
            <person name="Geib S.M."/>
            <person name="Palmer N.A."/>
            <person name="Koch K."/>
            <person name="Bradshaw J."/>
            <person name="Heng-Moss T."/>
            <person name="Sarath G."/>
        </authorList>
    </citation>
    <scope>NUCLEOTIDE SEQUENCE</scope>
</reference>
<dbReference type="EMBL" id="GGMS01004427">
    <property type="protein sequence ID" value="MBY73630.1"/>
    <property type="molecule type" value="Transcribed_RNA"/>
</dbReference>
<accession>A0A2S2Q7U8</accession>
<dbReference type="AlphaFoldDB" id="A0A2S2Q7U8"/>
<keyword evidence="2" id="KW-1185">Reference proteome</keyword>
<dbReference type="PANTHER" id="PTHR47204">
    <property type="entry name" value="OS02G0168900 PROTEIN"/>
    <property type="match status" value="1"/>
</dbReference>
<dbReference type="InterPro" id="IPR013924">
    <property type="entry name" value="RNase_H2_suC"/>
</dbReference>
<dbReference type="OrthoDB" id="6222486at2759"/>
<gene>
    <name evidence="3" type="primary">LOC112692238</name>
    <name evidence="1" type="ORF">g.132744</name>
</gene>
<dbReference type="Proteomes" id="UP000694846">
    <property type="component" value="Unplaced"/>
</dbReference>
<evidence type="ECO:0000313" key="1">
    <source>
        <dbReference type="EMBL" id="MBY73630.1"/>
    </source>
</evidence>
<dbReference type="Pfam" id="PF08615">
    <property type="entry name" value="RNase_H2_suC"/>
    <property type="match status" value="1"/>
</dbReference>
<proteinExistence type="predicted"/>
<organism evidence="1">
    <name type="scientific">Sipha flava</name>
    <name type="common">yellow sugarcane aphid</name>
    <dbReference type="NCBI Taxonomy" id="143950"/>
    <lineage>
        <taxon>Eukaryota</taxon>
        <taxon>Metazoa</taxon>
        <taxon>Ecdysozoa</taxon>
        <taxon>Arthropoda</taxon>
        <taxon>Hexapoda</taxon>
        <taxon>Insecta</taxon>
        <taxon>Pterygota</taxon>
        <taxon>Neoptera</taxon>
        <taxon>Paraneoptera</taxon>
        <taxon>Hemiptera</taxon>
        <taxon>Sternorrhyncha</taxon>
        <taxon>Aphidomorpha</taxon>
        <taxon>Aphidoidea</taxon>
        <taxon>Aphididae</taxon>
        <taxon>Sipha</taxon>
    </lineage>
</organism>
<dbReference type="RefSeq" id="XP_025422631.1">
    <property type="nucleotide sequence ID" value="XM_025566846.1"/>
</dbReference>
<protein>
    <submittedName>
        <fullName evidence="3">Uncharacterized protein LOC112692238</fullName>
    </submittedName>
</protein>
<dbReference type="PANTHER" id="PTHR47204:SF1">
    <property type="entry name" value="RIBONUCLEASE H2 SUBUNIT C"/>
    <property type="match status" value="1"/>
</dbReference>
<dbReference type="Gene3D" id="2.40.128.680">
    <property type="match status" value="1"/>
</dbReference>
<reference evidence="3" key="2">
    <citation type="submission" date="2025-04" db="UniProtKB">
        <authorList>
            <consortium name="RefSeq"/>
        </authorList>
    </citation>
    <scope>IDENTIFICATION</scope>
    <source>
        <tissue evidence="3">Whole body</tissue>
    </source>
</reference>
<name>A0A2S2Q7U8_9HEMI</name>
<evidence type="ECO:0000313" key="3">
    <source>
        <dbReference type="RefSeq" id="XP_025422631.1"/>
    </source>
</evidence>
<dbReference type="CDD" id="cd09271">
    <property type="entry name" value="RNase_H2-C"/>
    <property type="match status" value="1"/>
</dbReference>